<gene>
    <name evidence="2" type="ORF">WCY31_09015</name>
</gene>
<feature type="domain" description="DUF4145" evidence="1">
    <location>
        <begin position="50"/>
        <end position="116"/>
    </location>
</feature>
<proteinExistence type="predicted"/>
<organism evidence="2 3">
    <name type="scientific">Sulfurimonas diazotrophicus</name>
    <dbReference type="NCBI Taxonomy" id="3131939"/>
    <lineage>
        <taxon>Bacteria</taxon>
        <taxon>Pseudomonadati</taxon>
        <taxon>Campylobacterota</taxon>
        <taxon>Epsilonproteobacteria</taxon>
        <taxon>Campylobacterales</taxon>
        <taxon>Sulfurimonadaceae</taxon>
        <taxon>Sulfurimonas</taxon>
    </lineage>
</organism>
<dbReference type="InterPro" id="IPR025285">
    <property type="entry name" value="DUF4145"/>
</dbReference>
<sequence>MKLQTLWEKIRRRKSGQQSFWINEEMIVLDNTTVPHPHADMPRSCIKLYNEARTIVRHSPKSSAAILRLVFYALMKELGETGVHIDRDIHALVKRGMPKRIQTTLEYCRVTGKNGVPPGEVDLHVTPDMPLIMFTLINFIVEEQITRAKRIEKAYDNLPVWEPDET</sequence>
<name>A0ABZ3H780_9BACT</name>
<evidence type="ECO:0000259" key="1">
    <source>
        <dbReference type="Pfam" id="PF13643"/>
    </source>
</evidence>
<keyword evidence="3" id="KW-1185">Reference proteome</keyword>
<dbReference type="RefSeq" id="WP_345972125.1">
    <property type="nucleotide sequence ID" value="NZ_CP147920.1"/>
</dbReference>
<evidence type="ECO:0000313" key="2">
    <source>
        <dbReference type="EMBL" id="XAU14388.1"/>
    </source>
</evidence>
<accession>A0ABZ3H780</accession>
<protein>
    <submittedName>
        <fullName evidence="2">DUF4145 domain-containing protein</fullName>
    </submittedName>
</protein>
<dbReference type="Proteomes" id="UP001447842">
    <property type="component" value="Chromosome"/>
</dbReference>
<dbReference type="Pfam" id="PF13643">
    <property type="entry name" value="DUF4145"/>
    <property type="match status" value="1"/>
</dbReference>
<reference evidence="2 3" key="1">
    <citation type="submission" date="2024-03" db="EMBL/GenBank/DDBJ databases">
        <title>Sulfurimonas sp. HSL3-1.</title>
        <authorList>
            <person name="Wang S."/>
        </authorList>
    </citation>
    <scope>NUCLEOTIDE SEQUENCE [LARGE SCALE GENOMIC DNA]</scope>
    <source>
        <strain evidence="2 3">HSL3-1</strain>
    </source>
</reference>
<dbReference type="EMBL" id="CP147920">
    <property type="protein sequence ID" value="XAU14388.1"/>
    <property type="molecule type" value="Genomic_DNA"/>
</dbReference>
<evidence type="ECO:0000313" key="3">
    <source>
        <dbReference type="Proteomes" id="UP001447842"/>
    </source>
</evidence>